<sequence>MDQIMGKVGSLWFSNKASKELGSVGTEISSMQNSIEGGAKWLVNKVKGKMQKPLIELLKEYDMAIGIFPKDATNYEFHEDTHKLVVHIPSVFEVGYKDSSVLRFNTTVTGHLEKGKLADVEGIKTKVMIWVKVSNICTEGASKIHFTAGLKRTRSREAYEVIRDGVGTDKF</sequence>
<keyword evidence="2" id="KW-1185">Reference proteome</keyword>
<organism evidence="1 2">
    <name type="scientific">Papaver nudicaule</name>
    <name type="common">Iceland poppy</name>
    <dbReference type="NCBI Taxonomy" id="74823"/>
    <lineage>
        <taxon>Eukaryota</taxon>
        <taxon>Viridiplantae</taxon>
        <taxon>Streptophyta</taxon>
        <taxon>Embryophyta</taxon>
        <taxon>Tracheophyta</taxon>
        <taxon>Spermatophyta</taxon>
        <taxon>Magnoliopsida</taxon>
        <taxon>Ranunculales</taxon>
        <taxon>Papaveraceae</taxon>
        <taxon>Papaveroideae</taxon>
        <taxon>Papaver</taxon>
    </lineage>
</organism>
<dbReference type="PANTHER" id="PTHR31676">
    <property type="entry name" value="T31J12.3 PROTEIN-RELATED"/>
    <property type="match status" value="1"/>
</dbReference>
<proteinExistence type="predicted"/>
<protein>
    <recommendedName>
        <fullName evidence="3">DUF538 family protein</fullName>
    </recommendedName>
</protein>
<dbReference type="InterPro" id="IPR007493">
    <property type="entry name" value="DUF538"/>
</dbReference>
<dbReference type="SUPFAM" id="SSF141562">
    <property type="entry name" value="At5g01610-like"/>
    <property type="match status" value="1"/>
</dbReference>
<comment type="caution">
    <text evidence="1">The sequence shown here is derived from an EMBL/GenBank/DDBJ whole genome shotgun (WGS) entry which is preliminary data.</text>
</comment>
<dbReference type="Proteomes" id="UP001177140">
    <property type="component" value="Unassembled WGS sequence"/>
</dbReference>
<evidence type="ECO:0000313" key="2">
    <source>
        <dbReference type="Proteomes" id="UP001177140"/>
    </source>
</evidence>
<dbReference type="Gene3D" id="2.30.240.10">
    <property type="entry name" value="At5g01610-like"/>
    <property type="match status" value="1"/>
</dbReference>
<reference evidence="1" key="1">
    <citation type="submission" date="2022-03" db="EMBL/GenBank/DDBJ databases">
        <title>A functionally conserved STORR gene fusion in Papaver species that diverged 16.8 million years ago.</title>
        <authorList>
            <person name="Catania T."/>
        </authorList>
    </citation>
    <scope>NUCLEOTIDE SEQUENCE</scope>
    <source>
        <strain evidence="1">S-191538</strain>
    </source>
</reference>
<name>A0AA41S9T0_PAPNU</name>
<gene>
    <name evidence="1" type="ORF">MKW94_030787</name>
</gene>
<dbReference type="PANTHER" id="PTHR31676:SF109">
    <property type="entry name" value="OS05G0346400 PROTEIN"/>
    <property type="match status" value="1"/>
</dbReference>
<dbReference type="EMBL" id="JAJJMA010110575">
    <property type="protein sequence ID" value="MCL7031286.1"/>
    <property type="molecule type" value="Genomic_DNA"/>
</dbReference>
<accession>A0AA41S9T0</accession>
<evidence type="ECO:0008006" key="3">
    <source>
        <dbReference type="Google" id="ProtNLM"/>
    </source>
</evidence>
<dbReference type="Pfam" id="PF04398">
    <property type="entry name" value="DUF538"/>
    <property type="match status" value="1"/>
</dbReference>
<dbReference type="AlphaFoldDB" id="A0AA41S9T0"/>
<dbReference type="InterPro" id="IPR036758">
    <property type="entry name" value="At5g01610-like"/>
</dbReference>
<evidence type="ECO:0000313" key="1">
    <source>
        <dbReference type="EMBL" id="MCL7031286.1"/>
    </source>
</evidence>